<dbReference type="SMART" id="SM00829">
    <property type="entry name" value="PKS_ER"/>
    <property type="match status" value="1"/>
</dbReference>
<evidence type="ECO:0000259" key="1">
    <source>
        <dbReference type="SMART" id="SM00829"/>
    </source>
</evidence>
<evidence type="ECO:0000313" key="2">
    <source>
        <dbReference type="EMBL" id="MBP1857196.1"/>
    </source>
</evidence>
<dbReference type="InterPro" id="IPR020843">
    <property type="entry name" value="ER"/>
</dbReference>
<keyword evidence="3" id="KW-1185">Reference proteome</keyword>
<dbReference type="Pfam" id="PF00107">
    <property type="entry name" value="ADH_zinc_N"/>
    <property type="match status" value="1"/>
</dbReference>
<dbReference type="PANTHER" id="PTHR45033:SF2">
    <property type="entry name" value="ZINC-TYPE ALCOHOL DEHYDROGENASE-LIKE PROTEIN C1773.06C"/>
    <property type="match status" value="1"/>
</dbReference>
<organism evidence="2 3">
    <name type="scientific">Rhizobium herbae</name>
    <dbReference type="NCBI Taxonomy" id="508661"/>
    <lineage>
        <taxon>Bacteria</taxon>
        <taxon>Pseudomonadati</taxon>
        <taxon>Pseudomonadota</taxon>
        <taxon>Alphaproteobacteria</taxon>
        <taxon>Hyphomicrobiales</taxon>
        <taxon>Rhizobiaceae</taxon>
        <taxon>Rhizobium/Agrobacterium group</taxon>
        <taxon>Rhizobium</taxon>
    </lineage>
</organism>
<dbReference type="PANTHER" id="PTHR45033">
    <property type="match status" value="1"/>
</dbReference>
<comment type="caution">
    <text evidence="2">The sequence shown here is derived from an EMBL/GenBank/DDBJ whole genome shotgun (WGS) entry which is preliminary data.</text>
</comment>
<dbReference type="Gene3D" id="3.90.180.10">
    <property type="entry name" value="Medium-chain alcohol dehydrogenases, catalytic domain"/>
    <property type="match status" value="1"/>
</dbReference>
<protein>
    <submittedName>
        <fullName evidence="2">NADPH:quinone reductase-like Zn-dependent oxidoreductase</fullName>
    </submittedName>
</protein>
<gene>
    <name evidence="2" type="ORF">J2Z75_000676</name>
</gene>
<dbReference type="SUPFAM" id="SSF50129">
    <property type="entry name" value="GroES-like"/>
    <property type="match status" value="1"/>
</dbReference>
<dbReference type="InterPro" id="IPR011032">
    <property type="entry name" value="GroES-like_sf"/>
</dbReference>
<dbReference type="InterPro" id="IPR013149">
    <property type="entry name" value="ADH-like_C"/>
</dbReference>
<sequence length="341" mass="36087">MTDMMRRWSMTAIGRDTLKLERVAIPEAGQGEIRVKVSAASLNYRDKLVIETGMGLTLPDPFVPVSDMAGVVDAVGTGVTRFKPGDRVMSTFKPDWIDAGDNGNARTPAYKTLGGAYQGVLADYVVFPESWFVASPHSLDDAEASTLPVAGLTAWFALIELGKLKAGSTVLVQGTGGVALFGLQIAKAHGATVIVTSRSAGKLERAKALGADHGINSSNEDWVEAVYRITGDVGAHHILEIAGGPNLGQSIRAVAVHGQISVIGVFEGFEIAGPAAPLLLKSPTIQGISVGHRRAFEDFVRAIDSTGIKPVIDARYPLEDLHTALDHLDRGAFGKIVIDLN</sequence>
<dbReference type="Pfam" id="PF08240">
    <property type="entry name" value="ADH_N"/>
    <property type="match status" value="1"/>
</dbReference>
<reference evidence="2 3" key="1">
    <citation type="submission" date="2021-03" db="EMBL/GenBank/DDBJ databases">
        <title>Genomic Encyclopedia of Type Strains, Phase IV (KMG-IV): sequencing the most valuable type-strain genomes for metagenomic binning, comparative biology and taxonomic classification.</title>
        <authorList>
            <person name="Goeker M."/>
        </authorList>
    </citation>
    <scope>NUCLEOTIDE SEQUENCE [LARGE SCALE GENOMIC DNA]</scope>
    <source>
        <strain evidence="2 3">DSM 26427</strain>
    </source>
</reference>
<dbReference type="EMBL" id="JAGGJV010000001">
    <property type="protein sequence ID" value="MBP1857196.1"/>
    <property type="molecule type" value="Genomic_DNA"/>
</dbReference>
<dbReference type="CDD" id="cd08276">
    <property type="entry name" value="MDR7"/>
    <property type="match status" value="1"/>
</dbReference>
<dbReference type="InterPro" id="IPR052711">
    <property type="entry name" value="Zinc_ADH-like"/>
</dbReference>
<dbReference type="InterPro" id="IPR036291">
    <property type="entry name" value="NAD(P)-bd_dom_sf"/>
</dbReference>
<dbReference type="InterPro" id="IPR013154">
    <property type="entry name" value="ADH-like_N"/>
</dbReference>
<name>A0ABS4EH81_9HYPH</name>
<proteinExistence type="predicted"/>
<dbReference type="Gene3D" id="3.40.50.720">
    <property type="entry name" value="NAD(P)-binding Rossmann-like Domain"/>
    <property type="match status" value="1"/>
</dbReference>
<dbReference type="SUPFAM" id="SSF51735">
    <property type="entry name" value="NAD(P)-binding Rossmann-fold domains"/>
    <property type="match status" value="1"/>
</dbReference>
<dbReference type="RefSeq" id="WP_234937104.1">
    <property type="nucleotide sequence ID" value="NZ_JAGGJV010000001.1"/>
</dbReference>
<accession>A0ABS4EH81</accession>
<feature type="domain" description="Enoyl reductase (ER)" evidence="1">
    <location>
        <begin position="14"/>
        <end position="338"/>
    </location>
</feature>
<evidence type="ECO:0000313" key="3">
    <source>
        <dbReference type="Proteomes" id="UP000823786"/>
    </source>
</evidence>
<dbReference type="Proteomes" id="UP000823786">
    <property type="component" value="Unassembled WGS sequence"/>
</dbReference>